<dbReference type="EMBL" id="CP042469">
    <property type="protein sequence ID" value="QOX63975.1"/>
    <property type="molecule type" value="Genomic_DNA"/>
</dbReference>
<protein>
    <submittedName>
        <fullName evidence="1">Uncharacterized protein</fullName>
    </submittedName>
</protein>
<gene>
    <name evidence="1" type="ORF">FRZ06_11835</name>
</gene>
<proteinExistence type="predicted"/>
<evidence type="ECO:0000313" key="2">
    <source>
        <dbReference type="Proteomes" id="UP000594014"/>
    </source>
</evidence>
<dbReference type="Proteomes" id="UP000594014">
    <property type="component" value="Chromosome"/>
</dbReference>
<keyword evidence="2" id="KW-1185">Reference proteome</keyword>
<accession>A0ACD1ACR6</accession>
<organism evidence="1 2">
    <name type="scientific">Anoxybacterium hadale</name>
    <dbReference type="NCBI Taxonomy" id="3408580"/>
    <lineage>
        <taxon>Bacteria</taxon>
        <taxon>Bacillati</taxon>
        <taxon>Bacillota</taxon>
        <taxon>Clostridia</taxon>
        <taxon>Peptostreptococcales</taxon>
        <taxon>Anaerovoracaceae</taxon>
        <taxon>Anoxybacterium</taxon>
    </lineage>
</organism>
<reference evidence="1" key="1">
    <citation type="submission" date="2019-08" db="EMBL/GenBank/DDBJ databases">
        <title>Genome sequence of Clostridiales bacterium MT110.</title>
        <authorList>
            <person name="Cao J."/>
        </authorList>
    </citation>
    <scope>NUCLEOTIDE SEQUENCE</scope>
    <source>
        <strain evidence="1">MT110</strain>
    </source>
</reference>
<evidence type="ECO:0000313" key="1">
    <source>
        <dbReference type="EMBL" id="QOX63975.1"/>
    </source>
</evidence>
<name>A0ACD1ACR6_9FIRM</name>
<sequence length="633" mass="67891">MAVSSTSSNSISNLSAKTGMGGLVSGMDIDSLVEKMTATSRQKILKQKQNVQKLEWKQTAYRSVTTALKEFQTKYLDVLSKSNFRSTAFFNTIKAASSSDAVSVTSTSAAITGNIKIDSITQLATNQTITMAEGATATKELTSSGSVRSFIDGLEAGDSISLTLDGRVRTITFDSDFVNAVQNGTLTDADKAQLFESKFQSLINTAFGSDGSNSVISVSVNSDKLTFSAEGSRLTLSSVNDNDTLTKLGFTSGQSNKIVLGNYLSNQNLKTPMTASSDGYYRFEINGEEFEFDNTATLSAVIEKINSSKAGVTISYSSLNDRFTMTAKESGSGDNITISDKDGSNLMKVLGLSEDSGAVSTAGVNAILKVNGQTISRSSNSFELDGVKLTLNKTTDEAVTLTMTNDATSLKDTIKSFVEDYNAMISLVNGLITEKANSDYQPLSDEEKSELSETEIKNWETKAKSGILKGDSLLRDISSKLHSSMLGISVNDFSLYSMGITSAGYTENGKLEINEEKLEAALETKGSEIRNLFTEIGGIGTSLNNIITNATKTSGVKGSRGTLVEAAGVENTISQTENSIYEQIKRTNKTITTLQSRLTNEETRLWKRFTAMETAINGLNTQSSILSQFSSNS</sequence>